<evidence type="ECO:0000256" key="2">
    <source>
        <dbReference type="ARBA" id="ARBA00023136"/>
    </source>
</evidence>
<reference evidence="8 9" key="1">
    <citation type="submission" date="2019-08" db="EMBL/GenBank/DDBJ databases">
        <title>Genome of Vicingus serpentipes NCIMB 15042.</title>
        <authorList>
            <person name="Bowman J.P."/>
        </authorList>
    </citation>
    <scope>NUCLEOTIDE SEQUENCE [LARGE SCALE GENOMIC DNA]</scope>
    <source>
        <strain evidence="8 9">NCIMB 15042</strain>
    </source>
</reference>
<dbReference type="SUPFAM" id="SSF103088">
    <property type="entry name" value="OmpA-like"/>
    <property type="match status" value="1"/>
</dbReference>
<dbReference type="SMART" id="SM00028">
    <property type="entry name" value="TPR"/>
    <property type="match status" value="2"/>
</dbReference>
<keyword evidence="3" id="KW-0998">Cell outer membrane</keyword>
<dbReference type="PROSITE" id="PS51123">
    <property type="entry name" value="OMPA_2"/>
    <property type="match status" value="1"/>
</dbReference>
<dbReference type="PANTHER" id="PTHR30329">
    <property type="entry name" value="STATOR ELEMENT OF FLAGELLAR MOTOR COMPLEX"/>
    <property type="match status" value="1"/>
</dbReference>
<evidence type="ECO:0000256" key="5">
    <source>
        <dbReference type="PROSITE-ProRule" id="PRU00473"/>
    </source>
</evidence>
<dbReference type="Pfam" id="PF07676">
    <property type="entry name" value="PD40"/>
    <property type="match status" value="4"/>
</dbReference>
<dbReference type="InterPro" id="IPR011042">
    <property type="entry name" value="6-blade_b-propeller_TolB-like"/>
</dbReference>
<feature type="chain" id="PRO_5023131035" evidence="6">
    <location>
        <begin position="22"/>
        <end position="650"/>
    </location>
</feature>
<dbReference type="PROSITE" id="PS50005">
    <property type="entry name" value="TPR"/>
    <property type="match status" value="1"/>
</dbReference>
<dbReference type="AlphaFoldDB" id="A0A5C6RTV4"/>
<protein>
    <submittedName>
        <fullName evidence="8">OmpA family protein</fullName>
    </submittedName>
</protein>
<evidence type="ECO:0000313" key="9">
    <source>
        <dbReference type="Proteomes" id="UP000321721"/>
    </source>
</evidence>
<feature type="domain" description="OmpA-like" evidence="7">
    <location>
        <begin position="536"/>
        <end position="650"/>
    </location>
</feature>
<feature type="repeat" description="TPR" evidence="4">
    <location>
        <begin position="67"/>
        <end position="100"/>
    </location>
</feature>
<evidence type="ECO:0000256" key="3">
    <source>
        <dbReference type="ARBA" id="ARBA00023237"/>
    </source>
</evidence>
<sequence length="650" mass="73297">MRLSSILIILGLLFASFSIKAQDKKYTSSNKKAIKLYEEGKNAYDMRNNELAELNFLEALEKDPNFAEPELLLAYVYTETGRYEEAIEHYNKSIAIKPDLFPEAHASVGLLELRFGKYEEAQKNLTNYFKFTDSPLMMKEPAKKGLIDCEFAMEALQHPVPFEPKNLGEGINSELPEYFPSLSADGMYLLYTRRLNSEKTYDGFNEDFYVSKYDGHNWSKAINLKGINSLNNEGAPTISPNGQFLIFTSCADMNGYGPDRKGYGSCDLFYAYNIGGKWTNPKNLGTPINTQHWETQPSFSSDGKTLYFIRGFRTRGGIKQQDIWTSELSDGGVWSTPSRLSDVINTDGREESVFIHPDNKTLYFSSDGHPGMGGLDLFMSTKNEDGQWTTPVNLGYPINTFSDENSLLVDAEGKLAYFASNREGGFGELDLYAFELPENARPNRVTYLAGKVYDAETKEVLPARFELINLQTKEVAVQSYADEVTGEYLVCLPVNKDYALNVSQPGYLFHSENFTLTEGTIDKPFKKDVPMHKIKVGQSVVLKNVFFETAKFDLKTRSEIELDKLVDFLNKNEKLKIELSGHTDNVGDKKMNQTLSENRSKAVFDYLVKKGIDATRLTTKGYGDTQPIATNDTDAGRAENRRTEFKVIAN</sequence>
<dbReference type="Proteomes" id="UP000321721">
    <property type="component" value="Unassembled WGS sequence"/>
</dbReference>
<accession>A0A5C6RTV4</accession>
<dbReference type="SUPFAM" id="SSF48452">
    <property type="entry name" value="TPR-like"/>
    <property type="match status" value="1"/>
</dbReference>
<dbReference type="PROSITE" id="PS50293">
    <property type="entry name" value="TPR_REGION"/>
    <property type="match status" value="1"/>
</dbReference>
<keyword evidence="6" id="KW-0732">Signal</keyword>
<feature type="signal peptide" evidence="6">
    <location>
        <begin position="1"/>
        <end position="21"/>
    </location>
</feature>
<dbReference type="Gene3D" id="1.25.40.10">
    <property type="entry name" value="Tetratricopeptide repeat domain"/>
    <property type="match status" value="1"/>
</dbReference>
<dbReference type="InterPro" id="IPR050330">
    <property type="entry name" value="Bact_OuterMem_StrucFunc"/>
</dbReference>
<dbReference type="Pfam" id="PF00691">
    <property type="entry name" value="OmpA"/>
    <property type="match status" value="1"/>
</dbReference>
<keyword evidence="9" id="KW-1185">Reference proteome</keyword>
<comment type="caution">
    <text evidence="8">The sequence shown here is derived from an EMBL/GenBank/DDBJ whole genome shotgun (WGS) entry which is preliminary data.</text>
</comment>
<dbReference type="GO" id="GO:0009279">
    <property type="term" value="C:cell outer membrane"/>
    <property type="evidence" value="ECO:0007669"/>
    <property type="project" value="UniProtKB-SubCell"/>
</dbReference>
<organism evidence="8 9">
    <name type="scientific">Vicingus serpentipes</name>
    <dbReference type="NCBI Taxonomy" id="1926625"/>
    <lineage>
        <taxon>Bacteria</taxon>
        <taxon>Pseudomonadati</taxon>
        <taxon>Bacteroidota</taxon>
        <taxon>Flavobacteriia</taxon>
        <taxon>Flavobacteriales</taxon>
        <taxon>Vicingaceae</taxon>
        <taxon>Vicingus</taxon>
    </lineage>
</organism>
<proteinExistence type="predicted"/>
<dbReference type="InterPro" id="IPR011990">
    <property type="entry name" value="TPR-like_helical_dom_sf"/>
</dbReference>
<dbReference type="Pfam" id="PF13432">
    <property type="entry name" value="TPR_16"/>
    <property type="match status" value="1"/>
</dbReference>
<evidence type="ECO:0000256" key="1">
    <source>
        <dbReference type="ARBA" id="ARBA00004442"/>
    </source>
</evidence>
<comment type="subcellular location">
    <subcellularLocation>
        <location evidence="1">Cell outer membrane</location>
    </subcellularLocation>
</comment>
<dbReference type="PRINTS" id="PR01021">
    <property type="entry name" value="OMPADOMAIN"/>
</dbReference>
<evidence type="ECO:0000259" key="7">
    <source>
        <dbReference type="PROSITE" id="PS51123"/>
    </source>
</evidence>
<name>A0A5C6RTV4_9FLAO</name>
<dbReference type="InterPro" id="IPR036737">
    <property type="entry name" value="OmpA-like_sf"/>
</dbReference>
<gene>
    <name evidence="8" type="ORF">FRY74_04020</name>
</gene>
<keyword evidence="2 5" id="KW-0472">Membrane</keyword>
<dbReference type="InterPro" id="IPR011659">
    <property type="entry name" value="WD40"/>
</dbReference>
<dbReference type="InterPro" id="IPR019734">
    <property type="entry name" value="TPR_rpt"/>
</dbReference>
<dbReference type="CDD" id="cd07185">
    <property type="entry name" value="OmpA_C-like"/>
    <property type="match status" value="1"/>
</dbReference>
<evidence type="ECO:0000256" key="6">
    <source>
        <dbReference type="SAM" id="SignalP"/>
    </source>
</evidence>
<dbReference type="Gene3D" id="3.30.1330.60">
    <property type="entry name" value="OmpA-like domain"/>
    <property type="match status" value="1"/>
</dbReference>
<dbReference type="InterPro" id="IPR006665">
    <property type="entry name" value="OmpA-like"/>
</dbReference>
<dbReference type="Gene3D" id="2.120.10.30">
    <property type="entry name" value="TolB, C-terminal domain"/>
    <property type="match status" value="1"/>
</dbReference>
<evidence type="ECO:0000256" key="4">
    <source>
        <dbReference type="PROSITE-ProRule" id="PRU00339"/>
    </source>
</evidence>
<dbReference type="OrthoDB" id="9809364at2"/>
<dbReference type="RefSeq" id="WP_147098879.1">
    <property type="nucleotide sequence ID" value="NZ_VOOS01000002.1"/>
</dbReference>
<keyword evidence="4" id="KW-0802">TPR repeat</keyword>
<dbReference type="PANTHER" id="PTHR30329:SF21">
    <property type="entry name" value="LIPOPROTEIN YIAD-RELATED"/>
    <property type="match status" value="1"/>
</dbReference>
<evidence type="ECO:0000313" key="8">
    <source>
        <dbReference type="EMBL" id="TXB65741.1"/>
    </source>
</evidence>
<dbReference type="InterPro" id="IPR006664">
    <property type="entry name" value="OMP_bac"/>
</dbReference>
<dbReference type="SUPFAM" id="SSF82171">
    <property type="entry name" value="DPP6 N-terminal domain-like"/>
    <property type="match status" value="1"/>
</dbReference>
<dbReference type="EMBL" id="VOOS01000002">
    <property type="protein sequence ID" value="TXB65741.1"/>
    <property type="molecule type" value="Genomic_DNA"/>
</dbReference>